<proteinExistence type="predicted"/>
<sequence>MTEYIVEPPQDLPLSPKVKALRKAYEDARARLDQYRQDNSRYAPKRTLNALDQYVYHVPAVREAEKELRKQEIEAAASGKPLPDSNAVLHPIEAKVDEYKRMVPALEALVSKAQQEYAEGIKAELVPMGLKEAAKAAKAREDWERLYKAAMEAKATLERHTGLFTWCVSAGEMDTRPRYGHSQGDNLEHWQLTEDGKLTFEASQGLDYLGWIVKVPGLIEPNPNQPVTEEFNHNPKPQHFLAKADGFANWEH</sequence>
<keyword evidence="2" id="KW-1185">Reference proteome</keyword>
<organism evidence="1 2">
    <name type="scientific">Streptomyces muensis</name>
    <dbReference type="NCBI Taxonomy" id="1077944"/>
    <lineage>
        <taxon>Bacteria</taxon>
        <taxon>Bacillati</taxon>
        <taxon>Actinomycetota</taxon>
        <taxon>Actinomycetes</taxon>
        <taxon>Kitasatosporales</taxon>
        <taxon>Streptomycetaceae</taxon>
        <taxon>Streptomyces</taxon>
    </lineage>
</organism>
<evidence type="ECO:0000313" key="1">
    <source>
        <dbReference type="EMBL" id="MCF1595460.1"/>
    </source>
</evidence>
<reference evidence="1" key="1">
    <citation type="submission" date="2022-01" db="EMBL/GenBank/DDBJ databases">
        <title>Draft Genome Sequences of Seven Type Strains of the Genus Streptomyces.</title>
        <authorList>
            <person name="Aziz S."/>
            <person name="Coretto E."/>
            <person name="Chronakova A."/>
            <person name="Sproer C."/>
            <person name="Huber K."/>
            <person name="Nouioui I."/>
            <person name="Gross H."/>
        </authorList>
    </citation>
    <scope>NUCLEOTIDE SEQUENCE</scope>
    <source>
        <strain evidence="1">DSM 103493</strain>
    </source>
</reference>
<dbReference type="EMBL" id="JAKEIP010000066">
    <property type="protein sequence ID" value="MCF1595460.1"/>
    <property type="molecule type" value="Genomic_DNA"/>
</dbReference>
<evidence type="ECO:0000313" key="2">
    <source>
        <dbReference type="Proteomes" id="UP001139384"/>
    </source>
</evidence>
<dbReference type="RefSeq" id="WP_234763762.1">
    <property type="nucleotide sequence ID" value="NZ_JAKEIP010000066.1"/>
</dbReference>
<name>A0A9X1PZT1_STRM4</name>
<accession>A0A9X1PZT1</accession>
<protein>
    <submittedName>
        <fullName evidence="1">Uncharacterized protein</fullName>
    </submittedName>
</protein>
<comment type="caution">
    <text evidence="1">The sequence shown here is derived from an EMBL/GenBank/DDBJ whole genome shotgun (WGS) entry which is preliminary data.</text>
</comment>
<dbReference type="Proteomes" id="UP001139384">
    <property type="component" value="Unassembled WGS sequence"/>
</dbReference>
<gene>
    <name evidence="1" type="ORF">L0P92_18030</name>
</gene>
<dbReference type="AlphaFoldDB" id="A0A9X1PZT1"/>